<organism evidence="1 2">
    <name type="scientific">Psilocybe cyanescens</name>
    <dbReference type="NCBI Taxonomy" id="93625"/>
    <lineage>
        <taxon>Eukaryota</taxon>
        <taxon>Fungi</taxon>
        <taxon>Dikarya</taxon>
        <taxon>Basidiomycota</taxon>
        <taxon>Agaricomycotina</taxon>
        <taxon>Agaricomycetes</taxon>
        <taxon>Agaricomycetidae</taxon>
        <taxon>Agaricales</taxon>
        <taxon>Agaricineae</taxon>
        <taxon>Strophariaceae</taxon>
        <taxon>Psilocybe</taxon>
    </lineage>
</organism>
<evidence type="ECO:0000313" key="1">
    <source>
        <dbReference type="EMBL" id="PPQ81472.1"/>
    </source>
</evidence>
<dbReference type="InParanoid" id="A0A409WSJ1"/>
<dbReference type="EMBL" id="NHYD01003249">
    <property type="protein sequence ID" value="PPQ81472.1"/>
    <property type="molecule type" value="Genomic_DNA"/>
</dbReference>
<evidence type="ECO:0000313" key="2">
    <source>
        <dbReference type="Proteomes" id="UP000283269"/>
    </source>
</evidence>
<dbReference type="Proteomes" id="UP000283269">
    <property type="component" value="Unassembled WGS sequence"/>
</dbReference>
<protein>
    <submittedName>
        <fullName evidence="1">Uncharacterized protein</fullName>
    </submittedName>
</protein>
<gene>
    <name evidence="1" type="ORF">CVT25_015674</name>
</gene>
<dbReference type="AlphaFoldDB" id="A0A409WSJ1"/>
<proteinExistence type="predicted"/>
<name>A0A409WSJ1_PSICY</name>
<accession>A0A409WSJ1</accession>
<comment type="caution">
    <text evidence="1">The sequence shown here is derived from an EMBL/GenBank/DDBJ whole genome shotgun (WGS) entry which is preliminary data.</text>
</comment>
<reference evidence="1 2" key="1">
    <citation type="journal article" date="2018" name="Evol. Lett.">
        <title>Horizontal gene cluster transfer increased hallucinogenic mushroom diversity.</title>
        <authorList>
            <person name="Reynolds H.T."/>
            <person name="Vijayakumar V."/>
            <person name="Gluck-Thaler E."/>
            <person name="Korotkin H.B."/>
            <person name="Matheny P.B."/>
            <person name="Slot J.C."/>
        </authorList>
    </citation>
    <scope>NUCLEOTIDE SEQUENCE [LARGE SCALE GENOMIC DNA]</scope>
    <source>
        <strain evidence="1 2">2631</strain>
    </source>
</reference>
<keyword evidence="2" id="KW-1185">Reference proteome</keyword>
<sequence>MSPDIIDIVTILLYQYPFELFGAEPRGACTQRTRDSNSTQMKVKYVHGLHIFHRIALYPAVTE</sequence>